<dbReference type="RefSeq" id="WP_188718626.1">
    <property type="nucleotide sequence ID" value="NZ_BMLM01000002.1"/>
</dbReference>
<proteinExistence type="predicted"/>
<feature type="compositionally biased region" description="Low complexity" evidence="1">
    <location>
        <begin position="242"/>
        <end position="252"/>
    </location>
</feature>
<sequence>MAQVVRPQGIIGPIVLLVIGVILLLNGVPNLFQWLGWTAQTAVVWGVDTALETALVPLLFAGGASFIGLLMVRGGWGALRRALRGTGQRAGDRLRGSLGQARNEAEERYAATQEQLRQATQRAQDARTSGQSAVQSAAAAAPQSWRERIEAVARETEAARRQEWAPQQPQQRAQQGYGQQGYGQQAPAQQVANPAPQQWRPPAQQQLQNPAQPGADRLARIEQLRGQVEERARRAADDPRRAAAQAAAQAQRAARDAARAMPQPRLDAEVEALVGRLDLADSERIRRRGSALSSSSLTTGSLSRTSLSLNSLLQRRR</sequence>
<feature type="compositionally biased region" description="Low complexity" evidence="1">
    <location>
        <begin position="290"/>
        <end position="317"/>
    </location>
</feature>
<feature type="compositionally biased region" description="Low complexity" evidence="1">
    <location>
        <begin position="164"/>
        <end position="214"/>
    </location>
</feature>
<keyword evidence="4" id="KW-1185">Reference proteome</keyword>
<protein>
    <submittedName>
        <fullName evidence="3">Uncharacterized protein</fullName>
    </submittedName>
</protein>
<feature type="compositionally biased region" description="Basic and acidic residues" evidence="1">
    <location>
        <begin position="145"/>
        <end position="163"/>
    </location>
</feature>
<feature type="region of interest" description="Disordered" evidence="1">
    <location>
        <begin position="229"/>
        <end position="263"/>
    </location>
</feature>
<keyword evidence="2" id="KW-0472">Membrane</keyword>
<reference evidence="4" key="1">
    <citation type="journal article" date="2019" name="Int. J. Syst. Evol. Microbiol.">
        <title>The Global Catalogue of Microorganisms (GCM) 10K type strain sequencing project: providing services to taxonomists for standard genome sequencing and annotation.</title>
        <authorList>
            <consortium name="The Broad Institute Genomics Platform"/>
            <consortium name="The Broad Institute Genome Sequencing Center for Infectious Disease"/>
            <person name="Wu L."/>
            <person name="Ma J."/>
        </authorList>
    </citation>
    <scope>NUCLEOTIDE SEQUENCE [LARGE SCALE GENOMIC DNA]</scope>
    <source>
        <strain evidence="4">CGMCC 1.6960</strain>
    </source>
</reference>
<feature type="compositionally biased region" description="Polar residues" evidence="1">
    <location>
        <begin position="117"/>
        <end position="130"/>
    </location>
</feature>
<keyword evidence="2" id="KW-0812">Transmembrane</keyword>
<dbReference type="EMBL" id="BMLM01000002">
    <property type="protein sequence ID" value="GGN88897.1"/>
    <property type="molecule type" value="Genomic_DNA"/>
</dbReference>
<feature type="compositionally biased region" description="Basic and acidic residues" evidence="1">
    <location>
        <begin position="229"/>
        <end position="241"/>
    </location>
</feature>
<name>A0ABQ2KSJ9_9MICO</name>
<feature type="transmembrane region" description="Helical" evidence="2">
    <location>
        <begin position="54"/>
        <end position="72"/>
    </location>
</feature>
<feature type="region of interest" description="Disordered" evidence="1">
    <location>
        <begin position="287"/>
        <end position="317"/>
    </location>
</feature>
<evidence type="ECO:0000256" key="2">
    <source>
        <dbReference type="SAM" id="Phobius"/>
    </source>
</evidence>
<feature type="compositionally biased region" description="Low complexity" evidence="1">
    <location>
        <begin position="131"/>
        <end position="144"/>
    </location>
</feature>
<evidence type="ECO:0000256" key="1">
    <source>
        <dbReference type="SAM" id="MobiDB-lite"/>
    </source>
</evidence>
<organism evidence="3 4">
    <name type="scientific">Agrococcus terreus</name>
    <dbReference type="NCBI Taxonomy" id="574649"/>
    <lineage>
        <taxon>Bacteria</taxon>
        <taxon>Bacillati</taxon>
        <taxon>Actinomycetota</taxon>
        <taxon>Actinomycetes</taxon>
        <taxon>Micrococcales</taxon>
        <taxon>Microbacteriaceae</taxon>
        <taxon>Agrococcus</taxon>
    </lineage>
</organism>
<evidence type="ECO:0000313" key="4">
    <source>
        <dbReference type="Proteomes" id="UP000626982"/>
    </source>
</evidence>
<feature type="region of interest" description="Disordered" evidence="1">
    <location>
        <begin position="117"/>
        <end position="214"/>
    </location>
</feature>
<dbReference type="Proteomes" id="UP000626982">
    <property type="component" value="Unassembled WGS sequence"/>
</dbReference>
<comment type="caution">
    <text evidence="3">The sequence shown here is derived from an EMBL/GenBank/DDBJ whole genome shotgun (WGS) entry which is preliminary data.</text>
</comment>
<accession>A0ABQ2KSJ9</accession>
<keyword evidence="2" id="KW-1133">Transmembrane helix</keyword>
<gene>
    <name evidence="3" type="ORF">GCM10010968_24960</name>
</gene>
<evidence type="ECO:0000313" key="3">
    <source>
        <dbReference type="EMBL" id="GGN88897.1"/>
    </source>
</evidence>
<feature type="transmembrane region" description="Helical" evidence="2">
    <location>
        <begin position="12"/>
        <end position="34"/>
    </location>
</feature>